<dbReference type="InterPro" id="IPR029058">
    <property type="entry name" value="AB_hydrolase_fold"/>
</dbReference>
<evidence type="ECO:0000313" key="3">
    <source>
        <dbReference type="EMBL" id="KAH7367214.1"/>
    </source>
</evidence>
<name>A0A8K0X653_9PEZI</name>
<feature type="chain" id="PRO_5035437264" evidence="1">
    <location>
        <begin position="19"/>
        <end position="380"/>
    </location>
</feature>
<accession>A0A8K0X653</accession>
<proteinExistence type="predicted"/>
<sequence length="380" mass="41014">MARSILLSALSLASLALARNCQNITVELDLSARNSVFDLEIPKTNIEITEFVLELTKQGANYGGSILTGYANVSGTYEIEATYCEPDEGPSEVLQILTHGVAFDRSYWDFPYNNYNYSYVKTAVDDYGFSTFTYDRLGLGESSRGDPLSEIQSWLELVALRTLTEKLRASTIPQLANKSFEKIVHIGHSFGSILSYSLVEEDPTISDGVILTGFTQYPNFLPYFLVGSAFVQANTLGPLSDYADGYFAPAVESSLQINFFAPGAFDHEILEVAYETGQPVTVGELLTLGTNSGNPNPFAGPVLVITGDRDLPFCGGDCSNTGNPCLGSFLDVSAGLLKNATPFESYVVPGAGHGLALEYSHVETTGKILDFLTQNGLAGK</sequence>
<evidence type="ECO:0000256" key="1">
    <source>
        <dbReference type="SAM" id="SignalP"/>
    </source>
</evidence>
<feature type="domain" description="AB hydrolase-1" evidence="2">
    <location>
        <begin position="96"/>
        <end position="358"/>
    </location>
</feature>
<dbReference type="Gene3D" id="3.40.50.1820">
    <property type="entry name" value="alpha/beta hydrolase"/>
    <property type="match status" value="1"/>
</dbReference>
<reference evidence="3" key="1">
    <citation type="journal article" date="2021" name="Nat. Commun.">
        <title>Genetic determinants of endophytism in the Arabidopsis root mycobiome.</title>
        <authorList>
            <person name="Mesny F."/>
            <person name="Miyauchi S."/>
            <person name="Thiergart T."/>
            <person name="Pickel B."/>
            <person name="Atanasova L."/>
            <person name="Karlsson M."/>
            <person name="Huettel B."/>
            <person name="Barry K.W."/>
            <person name="Haridas S."/>
            <person name="Chen C."/>
            <person name="Bauer D."/>
            <person name="Andreopoulos W."/>
            <person name="Pangilinan J."/>
            <person name="LaButti K."/>
            <person name="Riley R."/>
            <person name="Lipzen A."/>
            <person name="Clum A."/>
            <person name="Drula E."/>
            <person name="Henrissat B."/>
            <person name="Kohler A."/>
            <person name="Grigoriev I.V."/>
            <person name="Martin F.M."/>
            <person name="Hacquard S."/>
        </authorList>
    </citation>
    <scope>NUCLEOTIDE SEQUENCE</scope>
    <source>
        <strain evidence="3">MPI-CAGE-AT-0016</strain>
    </source>
</reference>
<gene>
    <name evidence="3" type="ORF">B0T11DRAFT_325504</name>
</gene>
<dbReference type="InterPro" id="IPR000073">
    <property type="entry name" value="AB_hydrolase_1"/>
</dbReference>
<keyword evidence="1" id="KW-0732">Signal</keyword>
<evidence type="ECO:0000313" key="4">
    <source>
        <dbReference type="Proteomes" id="UP000813385"/>
    </source>
</evidence>
<dbReference type="SUPFAM" id="SSF53474">
    <property type="entry name" value="alpha/beta-Hydrolases"/>
    <property type="match status" value="1"/>
</dbReference>
<keyword evidence="4" id="KW-1185">Reference proteome</keyword>
<dbReference type="AlphaFoldDB" id="A0A8K0X653"/>
<organism evidence="3 4">
    <name type="scientific">Plectosphaerella cucumerina</name>
    <dbReference type="NCBI Taxonomy" id="40658"/>
    <lineage>
        <taxon>Eukaryota</taxon>
        <taxon>Fungi</taxon>
        <taxon>Dikarya</taxon>
        <taxon>Ascomycota</taxon>
        <taxon>Pezizomycotina</taxon>
        <taxon>Sordariomycetes</taxon>
        <taxon>Hypocreomycetidae</taxon>
        <taxon>Glomerellales</taxon>
        <taxon>Plectosphaerellaceae</taxon>
        <taxon>Plectosphaerella</taxon>
    </lineage>
</organism>
<protein>
    <submittedName>
        <fullName evidence="3">Alpha/Beta hydrolase protein</fullName>
    </submittedName>
</protein>
<feature type="signal peptide" evidence="1">
    <location>
        <begin position="1"/>
        <end position="18"/>
    </location>
</feature>
<dbReference type="GO" id="GO:0016787">
    <property type="term" value="F:hydrolase activity"/>
    <property type="evidence" value="ECO:0007669"/>
    <property type="project" value="UniProtKB-KW"/>
</dbReference>
<dbReference type="Proteomes" id="UP000813385">
    <property type="component" value="Unassembled WGS sequence"/>
</dbReference>
<dbReference type="EMBL" id="JAGPXD010000002">
    <property type="protein sequence ID" value="KAH7367214.1"/>
    <property type="molecule type" value="Genomic_DNA"/>
</dbReference>
<dbReference type="OrthoDB" id="190201at2759"/>
<dbReference type="Pfam" id="PF12697">
    <property type="entry name" value="Abhydrolase_6"/>
    <property type="match status" value="1"/>
</dbReference>
<evidence type="ECO:0000259" key="2">
    <source>
        <dbReference type="Pfam" id="PF12697"/>
    </source>
</evidence>
<comment type="caution">
    <text evidence="3">The sequence shown here is derived from an EMBL/GenBank/DDBJ whole genome shotgun (WGS) entry which is preliminary data.</text>
</comment>
<keyword evidence="3" id="KW-0378">Hydrolase</keyword>